<dbReference type="EMBL" id="QOUW02000056">
    <property type="protein sequence ID" value="RIW11606.1"/>
    <property type="molecule type" value="Genomic_DNA"/>
</dbReference>
<keyword evidence="3" id="KW-1185">Reference proteome</keyword>
<dbReference type="KEGG" id="vhr:AL538_01380"/>
<dbReference type="Proteomes" id="UP000067422">
    <property type="component" value="Chromosome 1"/>
</dbReference>
<dbReference type="Proteomes" id="UP000253437">
    <property type="component" value="Unassembled WGS sequence"/>
</dbReference>
<dbReference type="AlphaFoldDB" id="A0A3A1Q306"/>
<dbReference type="RefSeq" id="WP_050933589.1">
    <property type="nucleotide sequence ID" value="NZ_CP116414.1"/>
</dbReference>
<proteinExistence type="predicted"/>
<reference evidence="2 4" key="3">
    <citation type="submission" date="2018-08" db="EMBL/GenBank/DDBJ databases">
        <title>Vibrio harveyi strains pathogenic to white snook Centropomus viridis Lockington (1877) and potential probiotic bacteria.</title>
        <authorList>
            <person name="Soto-Rodriguez S."/>
            <person name="Gomez-Gil B."/>
            <person name="Lozano-Olvera R."/>
        </authorList>
    </citation>
    <scope>NUCLEOTIDE SEQUENCE [LARGE SCALE GENOMIC DNA]</scope>
    <source>
        <strain evidence="2 4">CAIM 1508</strain>
    </source>
</reference>
<evidence type="ECO:0000313" key="3">
    <source>
        <dbReference type="Proteomes" id="UP000067422"/>
    </source>
</evidence>
<protein>
    <submittedName>
        <fullName evidence="2">Uncharacterized protein</fullName>
    </submittedName>
</protein>
<accession>A0A3A1Q306</accession>
<dbReference type="EMBL" id="CP014038">
    <property type="protein sequence ID" value="AMF96477.1"/>
    <property type="molecule type" value="Genomic_DNA"/>
</dbReference>
<name>A0A3A1Q306_VIBHA</name>
<dbReference type="OrthoDB" id="6331738at2"/>
<evidence type="ECO:0000313" key="1">
    <source>
        <dbReference type="EMBL" id="AMF96477.1"/>
    </source>
</evidence>
<evidence type="ECO:0000313" key="4">
    <source>
        <dbReference type="Proteomes" id="UP000253437"/>
    </source>
</evidence>
<gene>
    <name evidence="1" type="ORF">AL538_01380</name>
    <name evidence="2" type="ORF">DS957_015185</name>
</gene>
<reference evidence="3" key="1">
    <citation type="submission" date="2015-12" db="EMBL/GenBank/DDBJ databases">
        <title>FDA dAtabase for Regulatory Grade micrObial Sequences (FDA-ARGOS): Supporting development and validation of Infectious Disease Dx tests.</title>
        <authorList>
            <person name="Hoffmann M."/>
            <person name="Allard M."/>
            <person name="Evans P."/>
            <person name="Brown E."/>
            <person name="Tallon L.J."/>
            <person name="Sadzewicz L."/>
            <person name="Sengamalay N."/>
            <person name="Ott S."/>
            <person name="Godinez A."/>
            <person name="Nagaraj S."/>
            <person name="Vyas G."/>
            <person name="Aluvathingal J."/>
            <person name="Nadendla S."/>
            <person name="Geyer C."/>
            <person name="Sichtig H."/>
        </authorList>
    </citation>
    <scope>NUCLEOTIDE SEQUENCE [LARGE SCALE GENOMIC DNA]</scope>
    <source>
        <strain evidence="3">ATCC 43516</strain>
    </source>
</reference>
<reference evidence="1" key="2">
    <citation type="submission" date="2018-01" db="EMBL/GenBank/DDBJ databases">
        <title>FDA dAtabase for Regulatory Grade micrObial Sequences (FDA-ARGOS): Supporting development and validation of Infectious Disease Dx tests.</title>
        <authorList>
            <person name="Hoffmann M."/>
            <person name="Allard M."/>
            <person name="Evans P."/>
            <person name="Brown E."/>
            <person name="Tallon L."/>
            <person name="Sadzewicz L."/>
            <person name="Sengamalay N."/>
            <person name="Ott S."/>
            <person name="Godinez A."/>
            <person name="Nagaraj S."/>
            <person name="Vyas G."/>
            <person name="Aluvathingal J."/>
            <person name="Nadendla S."/>
            <person name="Geyer C."/>
            <person name="Sichtig H."/>
        </authorList>
    </citation>
    <scope>NUCLEOTIDE SEQUENCE</scope>
    <source>
        <strain evidence="1">FDAARGOS_107</strain>
    </source>
</reference>
<evidence type="ECO:0000313" key="2">
    <source>
        <dbReference type="EMBL" id="RIW11606.1"/>
    </source>
</evidence>
<sequence>MGFKTVQTQSHYVDGILVTAEYHRLSTRFTLRIGEEILYSKRLYAIAFRNAPMTINNQCYRVRVIWCLIWRARLTKDDTVVIEELIDKRRSKSLFTLVFSTIMRSLKYVFS</sequence>
<organism evidence="2 4">
    <name type="scientific">Vibrio harveyi</name>
    <name type="common">Beneckea harveyi</name>
    <dbReference type="NCBI Taxonomy" id="669"/>
    <lineage>
        <taxon>Bacteria</taxon>
        <taxon>Pseudomonadati</taxon>
        <taxon>Pseudomonadota</taxon>
        <taxon>Gammaproteobacteria</taxon>
        <taxon>Vibrionales</taxon>
        <taxon>Vibrionaceae</taxon>
        <taxon>Vibrio</taxon>
    </lineage>
</organism>